<protein>
    <submittedName>
        <fullName evidence="1">Uncharacterized protein</fullName>
    </submittedName>
</protein>
<evidence type="ECO:0000313" key="1">
    <source>
        <dbReference type="EMBL" id="KAJ6023146.1"/>
    </source>
</evidence>
<evidence type="ECO:0000313" key="2">
    <source>
        <dbReference type="Proteomes" id="UP001219568"/>
    </source>
</evidence>
<dbReference type="AlphaFoldDB" id="A0AAD6HZZ6"/>
<dbReference type="Proteomes" id="UP001219568">
    <property type="component" value="Unassembled WGS sequence"/>
</dbReference>
<keyword evidence="2" id="KW-1185">Reference proteome</keyword>
<comment type="caution">
    <text evidence="1">The sequence shown here is derived from an EMBL/GenBank/DDBJ whole genome shotgun (WGS) entry which is preliminary data.</text>
</comment>
<proteinExistence type="predicted"/>
<organism evidence="1 2">
    <name type="scientific">Penicillium canescens</name>
    <dbReference type="NCBI Taxonomy" id="5083"/>
    <lineage>
        <taxon>Eukaryota</taxon>
        <taxon>Fungi</taxon>
        <taxon>Dikarya</taxon>
        <taxon>Ascomycota</taxon>
        <taxon>Pezizomycotina</taxon>
        <taxon>Eurotiomycetes</taxon>
        <taxon>Eurotiomycetidae</taxon>
        <taxon>Eurotiales</taxon>
        <taxon>Aspergillaceae</taxon>
        <taxon>Penicillium</taxon>
    </lineage>
</organism>
<gene>
    <name evidence="1" type="ORF">N7460_013541</name>
</gene>
<accession>A0AAD6HZZ6</accession>
<reference evidence="1" key="2">
    <citation type="submission" date="2023-01" db="EMBL/GenBank/DDBJ databases">
        <authorList>
            <person name="Petersen C."/>
        </authorList>
    </citation>
    <scope>NUCLEOTIDE SEQUENCE</scope>
    <source>
        <strain evidence="1">IBT 15450</strain>
    </source>
</reference>
<sequence length="59" mass="6604">MMHNGVVTEAKSDAFRASLKLAWRKGLLPAWWSPDDTEKLIQFALADEAWKGGCSCMPH</sequence>
<dbReference type="EMBL" id="JAQJZL010000016">
    <property type="protein sequence ID" value="KAJ6023146.1"/>
    <property type="molecule type" value="Genomic_DNA"/>
</dbReference>
<reference evidence="1" key="1">
    <citation type="journal article" date="2023" name="IMA Fungus">
        <title>Comparative genomic study of the Penicillium genus elucidates a diverse pangenome and 15 lateral gene transfer events.</title>
        <authorList>
            <person name="Petersen C."/>
            <person name="Sorensen T."/>
            <person name="Nielsen M.R."/>
            <person name="Sondergaard T.E."/>
            <person name="Sorensen J.L."/>
            <person name="Fitzpatrick D.A."/>
            <person name="Frisvad J.C."/>
            <person name="Nielsen K.L."/>
        </authorList>
    </citation>
    <scope>NUCLEOTIDE SEQUENCE</scope>
    <source>
        <strain evidence="1">IBT 15450</strain>
    </source>
</reference>
<name>A0AAD6HZZ6_PENCN</name>